<sequence>MPHVFQLLLPPDFCISRQAPKPLTPSSLEKLIYCCSSPLSAVIVGGCEISGFWFPRVPCTATGSSPKLQSGFCWENSGMLTAPPSPEFVHLFAALCVRKSAGNRGRN</sequence>
<name>A0AAV5JE75_9ROSI</name>
<reference evidence="1 2" key="1">
    <citation type="journal article" date="2021" name="Commun. Biol.">
        <title>The genome of Shorea leprosula (Dipterocarpaceae) highlights the ecological relevance of drought in aseasonal tropical rainforests.</title>
        <authorList>
            <person name="Ng K.K.S."/>
            <person name="Kobayashi M.J."/>
            <person name="Fawcett J.A."/>
            <person name="Hatakeyama M."/>
            <person name="Paape T."/>
            <person name="Ng C.H."/>
            <person name="Ang C.C."/>
            <person name="Tnah L.H."/>
            <person name="Lee C.T."/>
            <person name="Nishiyama T."/>
            <person name="Sese J."/>
            <person name="O'Brien M.J."/>
            <person name="Copetti D."/>
            <person name="Mohd Noor M.I."/>
            <person name="Ong R.C."/>
            <person name="Putra M."/>
            <person name="Sireger I.Z."/>
            <person name="Indrioko S."/>
            <person name="Kosugi Y."/>
            <person name="Izuno A."/>
            <person name="Isagi Y."/>
            <person name="Lee S.L."/>
            <person name="Shimizu K.K."/>
        </authorList>
    </citation>
    <scope>NUCLEOTIDE SEQUENCE [LARGE SCALE GENOMIC DNA]</scope>
    <source>
        <strain evidence="1">214</strain>
    </source>
</reference>
<dbReference type="Proteomes" id="UP001054252">
    <property type="component" value="Unassembled WGS sequence"/>
</dbReference>
<accession>A0AAV5JE75</accession>
<dbReference type="AlphaFoldDB" id="A0AAV5JE75"/>
<proteinExistence type="predicted"/>
<comment type="caution">
    <text evidence="1">The sequence shown here is derived from an EMBL/GenBank/DDBJ whole genome shotgun (WGS) entry which is preliminary data.</text>
</comment>
<keyword evidence="2" id="KW-1185">Reference proteome</keyword>
<evidence type="ECO:0000313" key="1">
    <source>
        <dbReference type="EMBL" id="GKV11046.1"/>
    </source>
</evidence>
<evidence type="ECO:0000313" key="2">
    <source>
        <dbReference type="Proteomes" id="UP001054252"/>
    </source>
</evidence>
<gene>
    <name evidence="1" type="ORF">SLEP1_g22332</name>
</gene>
<protein>
    <submittedName>
        <fullName evidence="1">Uncharacterized protein</fullName>
    </submittedName>
</protein>
<dbReference type="EMBL" id="BPVZ01000033">
    <property type="protein sequence ID" value="GKV11046.1"/>
    <property type="molecule type" value="Genomic_DNA"/>
</dbReference>
<organism evidence="1 2">
    <name type="scientific">Rubroshorea leprosula</name>
    <dbReference type="NCBI Taxonomy" id="152421"/>
    <lineage>
        <taxon>Eukaryota</taxon>
        <taxon>Viridiplantae</taxon>
        <taxon>Streptophyta</taxon>
        <taxon>Embryophyta</taxon>
        <taxon>Tracheophyta</taxon>
        <taxon>Spermatophyta</taxon>
        <taxon>Magnoliopsida</taxon>
        <taxon>eudicotyledons</taxon>
        <taxon>Gunneridae</taxon>
        <taxon>Pentapetalae</taxon>
        <taxon>rosids</taxon>
        <taxon>malvids</taxon>
        <taxon>Malvales</taxon>
        <taxon>Dipterocarpaceae</taxon>
        <taxon>Rubroshorea</taxon>
    </lineage>
</organism>